<comment type="caution">
    <text evidence="1">The sequence shown here is derived from an EMBL/GenBank/DDBJ whole genome shotgun (WGS) entry which is preliminary data.</text>
</comment>
<gene>
    <name evidence="1" type="ORF">V0R50_11805</name>
</gene>
<dbReference type="EMBL" id="JAZDQJ010000011">
    <property type="protein sequence ID" value="MEE1933908.1"/>
    <property type="molecule type" value="Genomic_DNA"/>
</dbReference>
<dbReference type="Pfam" id="PF05488">
    <property type="entry name" value="PAAR_motif"/>
    <property type="match status" value="1"/>
</dbReference>
<dbReference type="CDD" id="cd14744">
    <property type="entry name" value="PAAR_CT_2"/>
    <property type="match status" value="1"/>
</dbReference>
<dbReference type="InterPro" id="IPR008727">
    <property type="entry name" value="PAAR_motif"/>
</dbReference>
<dbReference type="RefSeq" id="WP_330074732.1">
    <property type="nucleotide sequence ID" value="NZ_JAZDQJ010000011.1"/>
</dbReference>
<sequence>MKPLIRLGDTLHPYGGEVLQGRYDCDGKPVACEGDRVRCNLHGLTAIAEGSSLMTMDDLPVALHGHRCNCGCSLVSSMPDTLVDL</sequence>
<protein>
    <submittedName>
        <fullName evidence="1">PAAR domain-containing protein</fullName>
    </submittedName>
</protein>
<organism evidence="1 2">
    <name type="scientific">Pseudomonas ulcerans</name>
    <dbReference type="NCBI Taxonomy" id="3115852"/>
    <lineage>
        <taxon>Bacteria</taxon>
        <taxon>Pseudomonadati</taxon>
        <taxon>Pseudomonadota</taxon>
        <taxon>Gammaproteobacteria</taxon>
        <taxon>Pseudomonadales</taxon>
        <taxon>Pseudomonadaceae</taxon>
        <taxon>Pseudomonas</taxon>
    </lineage>
</organism>
<proteinExistence type="predicted"/>
<accession>A0ABU7HQV4</accession>
<name>A0ABU7HQV4_9PSED</name>
<evidence type="ECO:0000313" key="2">
    <source>
        <dbReference type="Proteomes" id="UP001335100"/>
    </source>
</evidence>
<dbReference type="Proteomes" id="UP001335100">
    <property type="component" value="Unassembled WGS sequence"/>
</dbReference>
<evidence type="ECO:0000313" key="1">
    <source>
        <dbReference type="EMBL" id="MEE1933908.1"/>
    </source>
</evidence>
<reference evidence="1 2" key="1">
    <citation type="submission" date="2024-01" db="EMBL/GenBank/DDBJ databases">
        <title>Unpublished Manusciprt.</title>
        <authorList>
            <person name="Duman M."/>
            <person name="Valdes E.G."/>
            <person name="Ajmi N."/>
            <person name="Altun S."/>
            <person name="Saticioglu I.B."/>
        </authorList>
    </citation>
    <scope>NUCLEOTIDE SEQUENCE [LARGE SCALE GENOMIC DNA]</scope>
    <source>
        <strain evidence="1 2">148P</strain>
    </source>
</reference>
<dbReference type="Gene3D" id="2.60.200.60">
    <property type="match status" value="1"/>
</dbReference>
<keyword evidence="2" id="KW-1185">Reference proteome</keyword>